<keyword evidence="20" id="KW-1185">Reference proteome</keyword>
<dbReference type="InterPro" id="IPR000961">
    <property type="entry name" value="AGC-kinase_C"/>
</dbReference>
<evidence type="ECO:0000256" key="4">
    <source>
        <dbReference type="ARBA" id="ARBA00022553"/>
    </source>
</evidence>
<evidence type="ECO:0000256" key="15">
    <source>
        <dbReference type="SAM" id="MobiDB-lite"/>
    </source>
</evidence>
<dbReference type="PANTHER" id="PTHR24353">
    <property type="entry name" value="CYCLIC NUCLEOTIDE-DEPENDENT PROTEIN KINASE"/>
    <property type="match status" value="1"/>
</dbReference>
<evidence type="ECO:0000313" key="20">
    <source>
        <dbReference type="Proteomes" id="UP001165122"/>
    </source>
</evidence>
<dbReference type="InterPro" id="IPR018488">
    <property type="entry name" value="cNMP-bd_CS"/>
</dbReference>
<dbReference type="Gene3D" id="1.10.510.10">
    <property type="entry name" value="Transferase(Phosphotransferase) domain 1"/>
    <property type="match status" value="1"/>
</dbReference>
<evidence type="ECO:0008006" key="21">
    <source>
        <dbReference type="Google" id="ProtNLM"/>
    </source>
</evidence>
<evidence type="ECO:0000313" key="19">
    <source>
        <dbReference type="EMBL" id="GMI14177.1"/>
    </source>
</evidence>
<dbReference type="SMART" id="SM00220">
    <property type="entry name" value="S_TKc"/>
    <property type="match status" value="1"/>
</dbReference>
<evidence type="ECO:0000256" key="11">
    <source>
        <dbReference type="ARBA" id="ARBA00047462"/>
    </source>
</evidence>
<dbReference type="Pfam" id="PF00069">
    <property type="entry name" value="Pkinase"/>
    <property type="match status" value="1"/>
</dbReference>
<evidence type="ECO:0000256" key="1">
    <source>
        <dbReference type="ARBA" id="ARBA00006352"/>
    </source>
</evidence>
<comment type="catalytic activity">
    <reaction evidence="11">
        <text>L-seryl-[protein] + ATP = O-phospho-L-seryl-[protein] + ADP + H(+)</text>
        <dbReference type="Rhea" id="RHEA:17989"/>
        <dbReference type="Rhea" id="RHEA-COMP:9863"/>
        <dbReference type="Rhea" id="RHEA-COMP:11604"/>
        <dbReference type="ChEBI" id="CHEBI:15378"/>
        <dbReference type="ChEBI" id="CHEBI:29999"/>
        <dbReference type="ChEBI" id="CHEBI:30616"/>
        <dbReference type="ChEBI" id="CHEBI:83421"/>
        <dbReference type="ChEBI" id="CHEBI:456216"/>
        <dbReference type="EC" id="2.7.11.12"/>
    </reaction>
</comment>
<proteinExistence type="inferred from homology"/>
<gene>
    <name evidence="19" type="ORF">TrLO_g13041</name>
</gene>
<dbReference type="InterPro" id="IPR014710">
    <property type="entry name" value="RmlC-like_jellyroll"/>
</dbReference>
<dbReference type="SMART" id="SM00100">
    <property type="entry name" value="cNMP"/>
    <property type="match status" value="1"/>
</dbReference>
<dbReference type="Gene3D" id="3.30.200.20">
    <property type="entry name" value="Phosphorylase Kinase, domain 1"/>
    <property type="match status" value="1"/>
</dbReference>
<dbReference type="CDD" id="cd00038">
    <property type="entry name" value="CAP_ED"/>
    <property type="match status" value="1"/>
</dbReference>
<feature type="binding site" evidence="14">
    <location>
        <position position="289"/>
    </location>
    <ligand>
        <name>ATP</name>
        <dbReference type="ChEBI" id="CHEBI:30616"/>
    </ligand>
</feature>
<reference evidence="20" key="1">
    <citation type="journal article" date="2023" name="Commun. Biol.">
        <title>Genome analysis of Parmales, the sister group of diatoms, reveals the evolutionary specialization of diatoms from phago-mixotrophs to photoautotrophs.</title>
        <authorList>
            <person name="Ban H."/>
            <person name="Sato S."/>
            <person name="Yoshikawa S."/>
            <person name="Yamada K."/>
            <person name="Nakamura Y."/>
            <person name="Ichinomiya M."/>
            <person name="Sato N."/>
            <person name="Blanc-Mathieu R."/>
            <person name="Endo H."/>
            <person name="Kuwata A."/>
            <person name="Ogata H."/>
        </authorList>
    </citation>
    <scope>NUCLEOTIDE SEQUENCE [LARGE SCALE GENOMIC DNA]</scope>
    <source>
        <strain evidence="20">NIES 3700</strain>
    </source>
</reference>
<dbReference type="GO" id="GO:0007010">
    <property type="term" value="P:cytoskeleton organization"/>
    <property type="evidence" value="ECO:0007669"/>
    <property type="project" value="UniProtKB-ARBA"/>
</dbReference>
<feature type="domain" description="Protein kinase" evidence="16">
    <location>
        <begin position="259"/>
        <end position="533"/>
    </location>
</feature>
<dbReference type="InterPro" id="IPR008271">
    <property type="entry name" value="Ser/Thr_kinase_AS"/>
</dbReference>
<comment type="similarity">
    <text evidence="1">Belongs to the protein kinase superfamily. AGC Ser/Thr protein kinase family. cGMP subfamily.</text>
</comment>
<dbReference type="OrthoDB" id="188179at2759"/>
<comment type="catalytic activity">
    <reaction evidence="10">
        <text>L-threonyl-[protein] + ATP = O-phospho-L-threonyl-[protein] + ADP + H(+)</text>
        <dbReference type="Rhea" id="RHEA:46608"/>
        <dbReference type="Rhea" id="RHEA-COMP:11060"/>
        <dbReference type="Rhea" id="RHEA-COMP:11605"/>
        <dbReference type="ChEBI" id="CHEBI:15378"/>
        <dbReference type="ChEBI" id="CHEBI:30013"/>
        <dbReference type="ChEBI" id="CHEBI:30616"/>
        <dbReference type="ChEBI" id="CHEBI:61977"/>
        <dbReference type="ChEBI" id="CHEBI:456216"/>
        <dbReference type="EC" id="2.7.11.12"/>
    </reaction>
</comment>
<evidence type="ECO:0000256" key="7">
    <source>
        <dbReference type="ARBA" id="ARBA00022777"/>
    </source>
</evidence>
<keyword evidence="5" id="KW-0808">Transferase</keyword>
<keyword evidence="3" id="KW-0140">cGMP</keyword>
<evidence type="ECO:0000256" key="2">
    <source>
        <dbReference type="ARBA" id="ARBA00022527"/>
    </source>
</evidence>
<dbReference type="FunFam" id="1.10.510.10:FF:000024">
    <property type="entry name" value="Probable serine/threonine-protein kinase cot-1"/>
    <property type="match status" value="1"/>
</dbReference>
<dbReference type="PROSITE" id="PS50011">
    <property type="entry name" value="PROTEIN_KINASE_DOM"/>
    <property type="match status" value="1"/>
</dbReference>
<keyword evidence="6 14" id="KW-0547">Nucleotide-binding</keyword>
<keyword evidence="8 14" id="KW-0067">ATP-binding</keyword>
<dbReference type="GO" id="GO:0005952">
    <property type="term" value="C:cAMP-dependent protein kinase complex"/>
    <property type="evidence" value="ECO:0007669"/>
    <property type="project" value="TreeGrafter"/>
</dbReference>
<dbReference type="Gene3D" id="2.60.120.10">
    <property type="entry name" value="Jelly Rolls"/>
    <property type="match status" value="1"/>
</dbReference>
<dbReference type="PROSITE" id="PS00108">
    <property type="entry name" value="PROTEIN_KINASE_ST"/>
    <property type="match status" value="1"/>
</dbReference>
<dbReference type="PANTHER" id="PTHR24353:SF143">
    <property type="entry name" value="PROTEIN KINASE DOMAIN-CONTAINING PROTEIN"/>
    <property type="match status" value="1"/>
</dbReference>
<dbReference type="InterPro" id="IPR000719">
    <property type="entry name" value="Prot_kinase_dom"/>
</dbReference>
<dbReference type="GO" id="GO:0030553">
    <property type="term" value="F:cGMP binding"/>
    <property type="evidence" value="ECO:0007669"/>
    <property type="project" value="UniProtKB-KW"/>
</dbReference>
<dbReference type="Proteomes" id="UP001165122">
    <property type="component" value="Unassembled WGS sequence"/>
</dbReference>
<evidence type="ECO:0000259" key="17">
    <source>
        <dbReference type="PROSITE" id="PS50042"/>
    </source>
</evidence>
<keyword evidence="2" id="KW-0723">Serine/threonine-protein kinase</keyword>
<dbReference type="PROSITE" id="PS51285">
    <property type="entry name" value="AGC_KINASE_CTER"/>
    <property type="match status" value="1"/>
</dbReference>
<evidence type="ECO:0000256" key="10">
    <source>
        <dbReference type="ARBA" id="ARBA00047298"/>
    </source>
</evidence>
<evidence type="ECO:0000256" key="3">
    <source>
        <dbReference type="ARBA" id="ARBA00022535"/>
    </source>
</evidence>
<comment type="caution">
    <text evidence="19">The sequence shown here is derived from an EMBL/GenBank/DDBJ whole genome shotgun (WGS) entry which is preliminary data.</text>
</comment>
<comment type="catalytic activity">
    <reaction evidence="12">
        <text>L-threonyl-[protein] + ATP = O-phospho-L-threonyl-[protein] + ADP + H(+)</text>
        <dbReference type="Rhea" id="RHEA:46608"/>
        <dbReference type="Rhea" id="RHEA-COMP:11060"/>
        <dbReference type="Rhea" id="RHEA-COMP:11605"/>
        <dbReference type="ChEBI" id="CHEBI:15378"/>
        <dbReference type="ChEBI" id="CHEBI:30013"/>
        <dbReference type="ChEBI" id="CHEBI:30616"/>
        <dbReference type="ChEBI" id="CHEBI:61977"/>
        <dbReference type="ChEBI" id="CHEBI:456216"/>
        <dbReference type="EC" id="2.7.11.1"/>
    </reaction>
</comment>
<feature type="region of interest" description="Disordered" evidence="15">
    <location>
        <begin position="15"/>
        <end position="55"/>
    </location>
</feature>
<protein>
    <recommendedName>
        <fullName evidence="21">cGMP-dependent protein kinase</fullName>
    </recommendedName>
</protein>
<dbReference type="InterPro" id="IPR011009">
    <property type="entry name" value="Kinase-like_dom_sf"/>
</dbReference>
<dbReference type="GO" id="GO:0004692">
    <property type="term" value="F:cGMP-dependent protein kinase activity"/>
    <property type="evidence" value="ECO:0007669"/>
    <property type="project" value="UniProtKB-EC"/>
</dbReference>
<evidence type="ECO:0000259" key="18">
    <source>
        <dbReference type="PROSITE" id="PS51285"/>
    </source>
</evidence>
<feature type="domain" description="Cyclic nucleotide-binding" evidence="17">
    <location>
        <begin position="120"/>
        <end position="217"/>
    </location>
</feature>
<dbReference type="AlphaFoldDB" id="A0A9W7KWE0"/>
<evidence type="ECO:0000256" key="12">
    <source>
        <dbReference type="ARBA" id="ARBA00047899"/>
    </source>
</evidence>
<dbReference type="GO" id="GO:0005524">
    <property type="term" value="F:ATP binding"/>
    <property type="evidence" value="ECO:0007669"/>
    <property type="project" value="UniProtKB-UniRule"/>
</dbReference>
<keyword evidence="4" id="KW-0597">Phosphoprotein</keyword>
<sequence>MVSAALSKGFKALTGGAKNEQRVVPGNAEDNGEQSMESMHISNGESQGEQEGGEKMEIESFVSDRTRDESCKDQILDTQMTNFIINHVYDDAPIDNYTPSFRRKADAATRAMTAALQYFMFESDSADVKTLFIQELEKRVYKDGEYVCKEGDTGEEMYVLEQGEVDVYVGEIKVGTMEVGAVFGELSLIYGTKRTAGCKCVGECIVYSLSKVPFRRIQATIAMSSIEVSMDNFNKEMSTLSEEQEHATWVPAEVKLDEVTTHSVLGQGTFGQVTLVTASSKPNESFAMKRMAKQSIVDSEHQQRVILEKNALQAMKCPFIIHLLGTYQDDSSVYFLSDVVMGGDLMSYMIEQDVLTNGEAQFLLANLCEAITHCHEKGFIHRDIKPENCLIGADGYLKLCDFGLAKRLPSTVVLPKSGSTEVVTLAFTMCGTPEFMAPEFVLSTGYTKSADWWAVGAILYEMHCGRNPFDKGGDLKKTFKAVCMIGMGRETIKTTAIQKRDKGAADFVGKLLAPDAKRLGRVRSRDVCDEGYFKSLVWQEMVDKKLKAPYVPSCNDHMDVSNFERSAKKLEIDKYDPYTGDNEWCKEF</sequence>
<dbReference type="GO" id="GO:0004691">
    <property type="term" value="F:cAMP-dependent protein kinase activity"/>
    <property type="evidence" value="ECO:0007669"/>
    <property type="project" value="TreeGrafter"/>
</dbReference>
<dbReference type="PROSITE" id="PS50042">
    <property type="entry name" value="CNMP_BINDING_3"/>
    <property type="match status" value="1"/>
</dbReference>
<comment type="catalytic activity">
    <reaction evidence="13">
        <text>L-seryl-[protein] + ATP = O-phospho-L-seryl-[protein] + ADP + H(+)</text>
        <dbReference type="Rhea" id="RHEA:17989"/>
        <dbReference type="Rhea" id="RHEA-COMP:9863"/>
        <dbReference type="Rhea" id="RHEA-COMP:11604"/>
        <dbReference type="ChEBI" id="CHEBI:15378"/>
        <dbReference type="ChEBI" id="CHEBI:29999"/>
        <dbReference type="ChEBI" id="CHEBI:30616"/>
        <dbReference type="ChEBI" id="CHEBI:83421"/>
        <dbReference type="ChEBI" id="CHEBI:456216"/>
        <dbReference type="EC" id="2.7.11.1"/>
    </reaction>
</comment>
<keyword evidence="7" id="KW-0418">Kinase</keyword>
<dbReference type="PROSITE" id="PS00107">
    <property type="entry name" value="PROTEIN_KINASE_ATP"/>
    <property type="match status" value="1"/>
</dbReference>
<dbReference type="PROSITE" id="PS00888">
    <property type="entry name" value="CNMP_BINDING_1"/>
    <property type="match status" value="1"/>
</dbReference>
<dbReference type="InterPro" id="IPR018490">
    <property type="entry name" value="cNMP-bd_dom_sf"/>
</dbReference>
<evidence type="ECO:0000256" key="8">
    <source>
        <dbReference type="ARBA" id="ARBA00022840"/>
    </source>
</evidence>
<dbReference type="PRINTS" id="PR00103">
    <property type="entry name" value="CAMPKINASE"/>
</dbReference>
<feature type="domain" description="AGC-kinase C-terminal" evidence="18">
    <location>
        <begin position="534"/>
        <end position="588"/>
    </location>
</feature>
<dbReference type="InterPro" id="IPR000595">
    <property type="entry name" value="cNMP-bd_dom"/>
</dbReference>
<keyword evidence="9" id="KW-0142">cGMP-binding</keyword>
<evidence type="ECO:0000256" key="6">
    <source>
        <dbReference type="ARBA" id="ARBA00022741"/>
    </source>
</evidence>
<organism evidence="19 20">
    <name type="scientific">Triparma laevis f. longispina</name>
    <dbReference type="NCBI Taxonomy" id="1714387"/>
    <lineage>
        <taxon>Eukaryota</taxon>
        <taxon>Sar</taxon>
        <taxon>Stramenopiles</taxon>
        <taxon>Ochrophyta</taxon>
        <taxon>Bolidophyceae</taxon>
        <taxon>Parmales</taxon>
        <taxon>Triparmaceae</taxon>
        <taxon>Triparma</taxon>
    </lineage>
</organism>
<dbReference type="SUPFAM" id="SSF56112">
    <property type="entry name" value="Protein kinase-like (PK-like)"/>
    <property type="match status" value="1"/>
</dbReference>
<dbReference type="InterPro" id="IPR017441">
    <property type="entry name" value="Protein_kinase_ATP_BS"/>
</dbReference>
<evidence type="ECO:0000256" key="14">
    <source>
        <dbReference type="PROSITE-ProRule" id="PRU10141"/>
    </source>
</evidence>
<evidence type="ECO:0000256" key="5">
    <source>
        <dbReference type="ARBA" id="ARBA00022679"/>
    </source>
</evidence>
<accession>A0A9W7KWE0</accession>
<dbReference type="SUPFAM" id="SSF51206">
    <property type="entry name" value="cAMP-binding domain-like"/>
    <property type="match status" value="1"/>
</dbReference>
<evidence type="ECO:0000259" key="16">
    <source>
        <dbReference type="PROSITE" id="PS50011"/>
    </source>
</evidence>
<evidence type="ECO:0000256" key="13">
    <source>
        <dbReference type="ARBA" id="ARBA00048679"/>
    </source>
</evidence>
<feature type="compositionally biased region" description="Polar residues" evidence="15">
    <location>
        <begin position="33"/>
        <end position="43"/>
    </location>
</feature>
<name>A0A9W7KWE0_9STRA</name>
<dbReference type="Pfam" id="PF00027">
    <property type="entry name" value="cNMP_binding"/>
    <property type="match status" value="1"/>
</dbReference>
<dbReference type="EMBL" id="BRXW01000209">
    <property type="protein sequence ID" value="GMI14177.1"/>
    <property type="molecule type" value="Genomic_DNA"/>
</dbReference>
<evidence type="ECO:0000256" key="9">
    <source>
        <dbReference type="ARBA" id="ARBA00022992"/>
    </source>
</evidence>